<organism evidence="1 2">
    <name type="scientific">Mycobacterium dioxanotrophicus</name>
    <dbReference type="NCBI Taxonomy" id="482462"/>
    <lineage>
        <taxon>Bacteria</taxon>
        <taxon>Bacillati</taxon>
        <taxon>Actinomycetota</taxon>
        <taxon>Actinomycetes</taxon>
        <taxon>Mycobacteriales</taxon>
        <taxon>Mycobacteriaceae</taxon>
        <taxon>Mycobacterium</taxon>
    </lineage>
</organism>
<evidence type="ECO:0000313" key="1">
    <source>
        <dbReference type="EMBL" id="ART69863.1"/>
    </source>
</evidence>
<dbReference type="KEGG" id="mdx:BTO20_15870"/>
<dbReference type="AlphaFoldDB" id="A0A1Y0C3T4"/>
<accession>A0A1Y0C3T4</accession>
<gene>
    <name evidence="1" type="ORF">BTO20_15870</name>
</gene>
<dbReference type="EMBL" id="CP020809">
    <property type="protein sequence ID" value="ART69863.1"/>
    <property type="molecule type" value="Genomic_DNA"/>
</dbReference>
<proteinExistence type="predicted"/>
<dbReference type="RefSeq" id="WP_087077364.1">
    <property type="nucleotide sequence ID" value="NZ_CP020809.1"/>
</dbReference>
<protein>
    <submittedName>
        <fullName evidence="1">Uncharacterized protein</fullName>
    </submittedName>
</protein>
<dbReference type="Proteomes" id="UP000195331">
    <property type="component" value="Chromosome"/>
</dbReference>
<evidence type="ECO:0000313" key="2">
    <source>
        <dbReference type="Proteomes" id="UP000195331"/>
    </source>
</evidence>
<name>A0A1Y0C3T4_9MYCO</name>
<sequence length="89" mass="9591">MATPLSDLRGEFIDLSGQRSQMFDQAQCQPAQAAHLHECDDTAVVTASKALVRSIVVGAVHPGSSSCRCQRSRGMIRARSATKVLAMIY</sequence>
<reference evidence="1 2" key="1">
    <citation type="submission" date="2017-04" db="EMBL/GenBank/DDBJ databases">
        <title>Whole Genome Sequence of 1,4-Dioxane Degrading Bacterium Mycobacterium dioxanotrophicus PH-06.</title>
        <authorList>
            <person name="He Y."/>
        </authorList>
    </citation>
    <scope>NUCLEOTIDE SEQUENCE [LARGE SCALE GENOMIC DNA]</scope>
    <source>
        <strain evidence="1 2">PH-06</strain>
    </source>
</reference>
<keyword evidence="2" id="KW-1185">Reference proteome</keyword>